<accession>A0A7L7LBP0</accession>
<dbReference type="SUPFAM" id="SSF54427">
    <property type="entry name" value="NTF2-like"/>
    <property type="match status" value="1"/>
</dbReference>
<name>A0A7L7LBP0_9BACT</name>
<protein>
    <submittedName>
        <fullName evidence="1">Ester cyclase</fullName>
    </submittedName>
</protein>
<reference evidence="1 2" key="2">
    <citation type="submission" date="2020-08" db="EMBL/GenBank/DDBJ databases">
        <title>Adhaeribacter dokdonensis sp. nov., isolated from the rhizosphere of Elymus tsukushiensis, a plant native to the Dokdo Islands, Republic of Korea.</title>
        <authorList>
            <person name="Ghim S.Y."/>
        </authorList>
    </citation>
    <scope>NUCLEOTIDE SEQUENCE [LARGE SCALE GENOMIC DNA]</scope>
    <source>
        <strain evidence="1 2">KUDC8001</strain>
    </source>
</reference>
<dbReference type="EMBL" id="CP055153">
    <property type="protein sequence ID" value="QMU29955.1"/>
    <property type="molecule type" value="Genomic_DNA"/>
</dbReference>
<proteinExistence type="predicted"/>
<gene>
    <name evidence="1" type="ORF">HUW48_18840</name>
</gene>
<reference evidence="1 2" key="1">
    <citation type="submission" date="2020-06" db="EMBL/GenBank/DDBJ databases">
        <authorList>
            <person name="Hwang Y.J."/>
        </authorList>
    </citation>
    <scope>NUCLEOTIDE SEQUENCE [LARGE SCALE GENOMIC DNA]</scope>
    <source>
        <strain evidence="1 2">KUDC8001</strain>
    </source>
</reference>
<dbReference type="Pfam" id="PF07366">
    <property type="entry name" value="SnoaL"/>
    <property type="match status" value="1"/>
</dbReference>
<dbReference type="RefSeq" id="WP_182412414.1">
    <property type="nucleotide sequence ID" value="NZ_CP055153.1"/>
</dbReference>
<keyword evidence="2" id="KW-1185">Reference proteome</keyword>
<dbReference type="GO" id="GO:0030638">
    <property type="term" value="P:polyketide metabolic process"/>
    <property type="evidence" value="ECO:0007669"/>
    <property type="project" value="InterPro"/>
</dbReference>
<organism evidence="1 2">
    <name type="scientific">Adhaeribacter radiodurans</name>
    <dbReference type="NCBI Taxonomy" id="2745197"/>
    <lineage>
        <taxon>Bacteria</taxon>
        <taxon>Pseudomonadati</taxon>
        <taxon>Bacteroidota</taxon>
        <taxon>Cytophagia</taxon>
        <taxon>Cytophagales</taxon>
        <taxon>Hymenobacteraceae</taxon>
        <taxon>Adhaeribacter</taxon>
    </lineage>
</organism>
<dbReference type="Proteomes" id="UP000514509">
    <property type="component" value="Chromosome"/>
</dbReference>
<sequence>MELLNVQSRKIEMKNACVHFMFSYQNKDVAQMMSFCDPEGEVFFSPLGEAGRGKIGELGKNLWTLLIDCFPNINNTIDAIVSEGDLVRCQVLISGTQAKDFAGIPNKGKTFNSDHIFIFHLNRTNKIDQIEIQWNHEDFVKQLSA</sequence>
<dbReference type="AlphaFoldDB" id="A0A7L7LBP0"/>
<dbReference type="KEGG" id="add:HUW48_18840"/>
<dbReference type="Gene3D" id="3.10.450.50">
    <property type="match status" value="1"/>
</dbReference>
<evidence type="ECO:0000313" key="2">
    <source>
        <dbReference type="Proteomes" id="UP000514509"/>
    </source>
</evidence>
<dbReference type="InterPro" id="IPR009959">
    <property type="entry name" value="Cyclase_SnoaL-like"/>
</dbReference>
<evidence type="ECO:0000313" key="1">
    <source>
        <dbReference type="EMBL" id="QMU29955.1"/>
    </source>
</evidence>
<dbReference type="InterPro" id="IPR032710">
    <property type="entry name" value="NTF2-like_dom_sf"/>
</dbReference>